<proteinExistence type="predicted"/>
<protein>
    <submittedName>
        <fullName evidence="2">DUF45 domain-containing protein</fullName>
    </submittedName>
</protein>
<dbReference type="InterPro" id="IPR053136">
    <property type="entry name" value="UTP_pyrophosphatase-like"/>
</dbReference>
<dbReference type="CDD" id="cd07344">
    <property type="entry name" value="M48_yhfN_like"/>
    <property type="match status" value="1"/>
</dbReference>
<dbReference type="PANTHER" id="PTHR30399">
    <property type="entry name" value="UNCHARACTERIZED PROTEIN YGJP"/>
    <property type="match status" value="1"/>
</dbReference>
<comment type="caution">
    <text evidence="2">The sequence shown here is derived from an EMBL/GenBank/DDBJ whole genome shotgun (WGS) entry which is preliminary data.</text>
</comment>
<dbReference type="Gene3D" id="3.30.2010.10">
    <property type="entry name" value="Metalloproteases ('zincins'), catalytic domain"/>
    <property type="match status" value="1"/>
</dbReference>
<evidence type="ECO:0000259" key="1">
    <source>
        <dbReference type="Pfam" id="PF01863"/>
    </source>
</evidence>
<organism evidence="2">
    <name type="scientific">Fervidicoccus fontis</name>
    <dbReference type="NCBI Taxonomy" id="683846"/>
    <lineage>
        <taxon>Archaea</taxon>
        <taxon>Thermoproteota</taxon>
        <taxon>Thermoprotei</taxon>
        <taxon>Fervidicoccales</taxon>
        <taxon>Fervidicoccaceae</taxon>
        <taxon>Fervidicoccus</taxon>
    </lineage>
</organism>
<dbReference type="PANTHER" id="PTHR30399:SF1">
    <property type="entry name" value="UTP PYROPHOSPHATASE"/>
    <property type="match status" value="1"/>
</dbReference>
<dbReference type="EMBL" id="DRZC01000075">
    <property type="protein sequence ID" value="HHQ80808.1"/>
    <property type="molecule type" value="Genomic_DNA"/>
</dbReference>
<dbReference type="AlphaFoldDB" id="A0A7J3ZL96"/>
<feature type="domain" description="YgjP-like metallopeptidase" evidence="1">
    <location>
        <begin position="20"/>
        <end position="79"/>
    </location>
</feature>
<reference evidence="2" key="1">
    <citation type="journal article" date="2020" name="mSystems">
        <title>Genome- and Community-Level Interaction Insights into Carbon Utilization and Element Cycling Functions of Hydrothermarchaeota in Hydrothermal Sediment.</title>
        <authorList>
            <person name="Zhou Z."/>
            <person name="Liu Y."/>
            <person name="Xu W."/>
            <person name="Pan J."/>
            <person name="Luo Z.H."/>
            <person name="Li M."/>
        </authorList>
    </citation>
    <scope>NUCLEOTIDE SEQUENCE [LARGE SCALE GENOMIC DNA]</scope>
    <source>
        <strain evidence="2">SpSt-1116</strain>
    </source>
</reference>
<evidence type="ECO:0000313" key="2">
    <source>
        <dbReference type="EMBL" id="HHQ80808.1"/>
    </source>
</evidence>
<gene>
    <name evidence="2" type="ORF">ENM78_05110</name>
</gene>
<dbReference type="InterPro" id="IPR002725">
    <property type="entry name" value="YgjP-like_metallopeptidase"/>
</dbReference>
<dbReference type="Pfam" id="PF01863">
    <property type="entry name" value="YgjP-like"/>
    <property type="match status" value="2"/>
</dbReference>
<accession>A0A7J3ZL96</accession>
<name>A0A7J3ZL96_9CREN</name>
<sequence>METDEIACSSGIEVVRRRVRHLRIEVKPPGVVIVIAPLWISKERVLETIRKHSDWIETKKRYVQQASELAKKLRVKEKSHLELDELVRGLVRKYAELLDVPVPKVKYRFMKRRWASYSEDGTITMNRKAAFLPKRLIEYLIYHELCHVFVKRHNRSFWHLISMRFPDYRRLELELLAFHLKLQESCAERSRDSLSKQR</sequence>
<feature type="domain" description="YgjP-like metallopeptidase" evidence="1">
    <location>
        <begin position="82"/>
        <end position="175"/>
    </location>
</feature>